<dbReference type="PANTHER" id="PTHR43280">
    <property type="entry name" value="ARAC-FAMILY TRANSCRIPTIONAL REGULATOR"/>
    <property type="match status" value="1"/>
</dbReference>
<comment type="caution">
    <text evidence="5">The sequence shown here is derived from an EMBL/GenBank/DDBJ whole genome shotgun (WGS) entry which is preliminary data.</text>
</comment>
<dbReference type="GO" id="GO:0003700">
    <property type="term" value="F:DNA-binding transcription factor activity"/>
    <property type="evidence" value="ECO:0007669"/>
    <property type="project" value="InterPro"/>
</dbReference>
<evidence type="ECO:0000259" key="4">
    <source>
        <dbReference type="PROSITE" id="PS01124"/>
    </source>
</evidence>
<dbReference type="EMBL" id="PGWX01000284">
    <property type="protein sequence ID" value="PPJ74986.1"/>
    <property type="molecule type" value="Genomic_DNA"/>
</dbReference>
<gene>
    <name evidence="5" type="ORF">CV019_06705</name>
</gene>
<dbReference type="RefSeq" id="WP_104411236.1">
    <property type="nucleotide sequence ID" value="NZ_PGWX01000284.1"/>
</dbReference>
<dbReference type="GO" id="GO:0043565">
    <property type="term" value="F:sequence-specific DNA binding"/>
    <property type="evidence" value="ECO:0007669"/>
    <property type="project" value="InterPro"/>
</dbReference>
<evidence type="ECO:0000256" key="2">
    <source>
        <dbReference type="ARBA" id="ARBA00023125"/>
    </source>
</evidence>
<evidence type="ECO:0000313" key="5">
    <source>
        <dbReference type="EMBL" id="PPJ74986.1"/>
    </source>
</evidence>
<dbReference type="SMART" id="SM00342">
    <property type="entry name" value="HTH_ARAC"/>
    <property type="match status" value="1"/>
</dbReference>
<reference evidence="5 6" key="1">
    <citation type="submission" date="2017-11" db="EMBL/GenBank/DDBJ databases">
        <authorList>
            <person name="Founou R.C."/>
            <person name="Founou L."/>
            <person name="Allam M."/>
            <person name="Ismail A."/>
            <person name="Essack S.Y."/>
        </authorList>
    </citation>
    <scope>NUCLEOTIDE SEQUENCE [LARGE SCALE GENOMIC DNA]</scope>
    <source>
        <strain evidence="5 6">G811N2B1</strain>
    </source>
</reference>
<dbReference type="SUPFAM" id="SSF51011">
    <property type="entry name" value="Glycosyl hydrolase domain"/>
    <property type="match status" value="1"/>
</dbReference>
<proteinExistence type="predicted"/>
<dbReference type="InterPro" id="IPR009057">
    <property type="entry name" value="Homeodomain-like_sf"/>
</dbReference>
<dbReference type="InterPro" id="IPR018060">
    <property type="entry name" value="HTH_AraC"/>
</dbReference>
<dbReference type="PROSITE" id="PS01124">
    <property type="entry name" value="HTH_ARAC_FAMILY_2"/>
    <property type="match status" value="1"/>
</dbReference>
<accession>A0A7Z1N471</accession>
<dbReference type="Pfam" id="PF12833">
    <property type="entry name" value="HTH_18"/>
    <property type="match status" value="1"/>
</dbReference>
<dbReference type="SUPFAM" id="SSF51445">
    <property type="entry name" value="(Trans)glycosidases"/>
    <property type="match status" value="1"/>
</dbReference>
<feature type="domain" description="HTH araC/xylS-type" evidence="4">
    <location>
        <begin position="157"/>
        <end position="255"/>
    </location>
</feature>
<dbReference type="Gene3D" id="2.60.40.1500">
    <property type="entry name" value="Glycosyl hydrolase domain, family 39"/>
    <property type="match status" value="1"/>
</dbReference>
<sequence>MNTNYEITFDTKKEDIASDYLSLNLILKGNVTCQSENQNKHYHVGDLILINSYQNFLILEDSDVSYMSLRLSNNYFSHYIEDKNIYFHFEEVSKKIHDDIKTLLAKIGITYLRKGKFHQLHMDQMMIQLIEMLVKFIPYQSRQELIHEHNKDDVFASLASEFINQHFMERIGLDDLSDYINLSSSYTSRLFTKKLGTSFNSYLNKVRTRNAEHDLKYSDISITDIAMKNGFSNSTSLAKHFKLWYHMTPGDYRKEFQVKDLNQLKMKPLNKQNIKRYIQYLSSYVNNQMDVVIHSAEPQKEIDIQLEDRLGYLNKYNHIVQIGSIVNMRVHRYREQILEVKDRVGLDTVLVQDLVNDTSWREHVVASDEIIPHSHQYMTLDECLLFLMNHQIHLSIRLRPPHSAIAFQAYCGTWVQILKHFINMTTHSSRMQLSVIIDAIDLKQYTQLYEVFNRYISNVKFIVNYQDFSKQKNNLKLLFKDHPEKVNMLAFEANQNDVVNLEVSEDIQYQYAKNHINETVEALVEWLPKKQKDMPLMLLNWNTLTGNSNLTNGEYFRAGIIFKQLLDINEKVCTVGYWLNYELHQKYGVMNEHQLMGIDLYHQFDGKRPAFFTSNFFRMLQNNVRFRNEECMVVGDDTHLQIVVWDADHYNPYYTISEQPNVMEKRNFKIEINQLQSGLYKIKHYTLDKENGALYRVWQQHNTTYGMDQETIDYVNRISYPKLDIAEVEVEETLTYHLKVMTNSIHIIEVNKYV</sequence>
<keyword evidence="1" id="KW-0805">Transcription regulation</keyword>
<dbReference type="InterPro" id="IPR017853">
    <property type="entry name" value="GH"/>
</dbReference>
<dbReference type="Gene3D" id="3.20.20.80">
    <property type="entry name" value="Glycosidases"/>
    <property type="match status" value="1"/>
</dbReference>
<evidence type="ECO:0000313" key="6">
    <source>
        <dbReference type="Proteomes" id="UP000238153"/>
    </source>
</evidence>
<name>A0A7Z1N471_STAHA</name>
<evidence type="ECO:0000256" key="1">
    <source>
        <dbReference type="ARBA" id="ARBA00023015"/>
    </source>
</evidence>
<evidence type="ECO:0000256" key="3">
    <source>
        <dbReference type="ARBA" id="ARBA00023163"/>
    </source>
</evidence>
<organism evidence="5 6">
    <name type="scientific">Staphylococcus haemolyticus</name>
    <dbReference type="NCBI Taxonomy" id="1283"/>
    <lineage>
        <taxon>Bacteria</taxon>
        <taxon>Bacillati</taxon>
        <taxon>Bacillota</taxon>
        <taxon>Bacilli</taxon>
        <taxon>Bacillales</taxon>
        <taxon>Staphylococcaceae</taxon>
        <taxon>Staphylococcus</taxon>
    </lineage>
</organism>
<dbReference type="Gene3D" id="1.10.10.60">
    <property type="entry name" value="Homeodomain-like"/>
    <property type="match status" value="2"/>
</dbReference>
<dbReference type="Proteomes" id="UP000238153">
    <property type="component" value="Unassembled WGS sequence"/>
</dbReference>
<keyword evidence="3" id="KW-0804">Transcription</keyword>
<protein>
    <recommendedName>
        <fullName evidence="4">HTH araC/xylS-type domain-containing protein</fullName>
    </recommendedName>
</protein>
<dbReference type="AlphaFoldDB" id="A0A7Z1N471"/>
<dbReference type="SUPFAM" id="SSF46689">
    <property type="entry name" value="Homeodomain-like"/>
    <property type="match status" value="1"/>
</dbReference>
<keyword evidence="2" id="KW-0238">DNA-binding</keyword>
<dbReference type="PANTHER" id="PTHR43280:SF28">
    <property type="entry name" value="HTH-TYPE TRANSCRIPTIONAL ACTIVATOR RHAS"/>
    <property type="match status" value="1"/>
</dbReference>
<dbReference type="NCBIfam" id="NF047455">
    <property type="entry name" value="TF_Staph_AryK"/>
    <property type="match status" value="1"/>
</dbReference>